<dbReference type="InterPro" id="IPR050714">
    <property type="entry name" value="Cobalamin_biosynth_MTase"/>
</dbReference>
<dbReference type="NCBIfam" id="TIGR02469">
    <property type="entry name" value="CbiT"/>
    <property type="match status" value="1"/>
</dbReference>
<evidence type="ECO:0000256" key="2">
    <source>
        <dbReference type="ARBA" id="ARBA00022573"/>
    </source>
</evidence>
<dbReference type="CDD" id="cd02440">
    <property type="entry name" value="AdoMet_MTases"/>
    <property type="match status" value="1"/>
</dbReference>
<keyword evidence="3 7" id="KW-0489">Methyltransferase</keyword>
<evidence type="ECO:0000313" key="7">
    <source>
        <dbReference type="EMBL" id="GAN65854.1"/>
    </source>
</evidence>
<dbReference type="UniPathway" id="UPA00148"/>
<dbReference type="Pfam" id="PF01135">
    <property type="entry name" value="PCMT"/>
    <property type="match status" value="1"/>
</dbReference>
<dbReference type="PANTHER" id="PTHR43182">
    <property type="entry name" value="COBALT-PRECORRIN-6B C(15)-METHYLTRANSFERASE (DECARBOXYLATING)"/>
    <property type="match status" value="1"/>
</dbReference>
<dbReference type="Gene3D" id="3.40.1010.10">
    <property type="entry name" value="Cobalt-precorrin-4 Transmethylase, Domain 1"/>
    <property type="match status" value="1"/>
</dbReference>
<dbReference type="InterPro" id="IPR000878">
    <property type="entry name" value="4pyrrol_Mease"/>
</dbReference>
<dbReference type="NCBIfam" id="TIGR02467">
    <property type="entry name" value="CbiE"/>
    <property type="match status" value="1"/>
</dbReference>
<dbReference type="CDD" id="cd11644">
    <property type="entry name" value="Precorrin-6Y-MT"/>
    <property type="match status" value="1"/>
</dbReference>
<keyword evidence="4 7" id="KW-0808">Transferase</keyword>
<dbReference type="InterPro" id="IPR006365">
    <property type="entry name" value="Cbl_synth_CobL"/>
</dbReference>
<name>A0A0D6NIJ9_9PROT</name>
<dbReference type="PIRSF" id="PIRSF036428">
    <property type="entry name" value="CobL"/>
    <property type="match status" value="1"/>
</dbReference>
<evidence type="ECO:0000313" key="8">
    <source>
        <dbReference type="Proteomes" id="UP000032670"/>
    </source>
</evidence>
<dbReference type="AlphaFoldDB" id="A0A0D6NIJ9"/>
<evidence type="ECO:0000256" key="3">
    <source>
        <dbReference type="ARBA" id="ARBA00022603"/>
    </source>
</evidence>
<keyword evidence="5" id="KW-0949">S-adenosyl-L-methionine</keyword>
<dbReference type="PANTHER" id="PTHR43182:SF1">
    <property type="entry name" value="COBALT-PRECORRIN-7 C(5)-METHYLTRANSFERASE"/>
    <property type="match status" value="1"/>
</dbReference>
<accession>A0A0D6NIJ9</accession>
<dbReference type="GeneID" id="76204011"/>
<keyword evidence="8" id="KW-1185">Reference proteome</keyword>
<dbReference type="GO" id="GO:0009236">
    <property type="term" value="P:cobalamin biosynthetic process"/>
    <property type="evidence" value="ECO:0007669"/>
    <property type="project" value="UniProtKB-UniPathway"/>
</dbReference>
<feature type="domain" description="Tetrapyrrole methylase" evidence="6">
    <location>
        <begin position="13"/>
        <end position="198"/>
    </location>
</feature>
<dbReference type="InterPro" id="IPR014777">
    <property type="entry name" value="4pyrrole_Mease_sub1"/>
</dbReference>
<reference evidence="7 8" key="1">
    <citation type="submission" date="2012-11" db="EMBL/GenBank/DDBJ databases">
        <title>Whole genome sequence of Acetobacter orientalis 21F-2.</title>
        <authorList>
            <person name="Azuma Y."/>
            <person name="Higashiura N."/>
            <person name="Hirakawa H."/>
            <person name="Matsushita K."/>
        </authorList>
    </citation>
    <scope>NUCLEOTIDE SEQUENCE [LARGE SCALE GENOMIC DNA]</scope>
    <source>
        <strain evidence="7 8">21F-2</strain>
    </source>
</reference>
<evidence type="ECO:0000256" key="5">
    <source>
        <dbReference type="ARBA" id="ARBA00022691"/>
    </source>
</evidence>
<dbReference type="InterPro" id="IPR029063">
    <property type="entry name" value="SAM-dependent_MTases_sf"/>
</dbReference>
<dbReference type="InterPro" id="IPR012818">
    <property type="entry name" value="CbiE"/>
</dbReference>
<dbReference type="GO" id="GO:0032259">
    <property type="term" value="P:methylation"/>
    <property type="evidence" value="ECO:0007669"/>
    <property type="project" value="UniProtKB-KW"/>
</dbReference>
<dbReference type="GO" id="GO:0008276">
    <property type="term" value="F:protein methyltransferase activity"/>
    <property type="evidence" value="ECO:0007669"/>
    <property type="project" value="InterPro"/>
</dbReference>
<dbReference type="SUPFAM" id="SSF53335">
    <property type="entry name" value="S-adenosyl-L-methionine-dependent methyltransferases"/>
    <property type="match status" value="1"/>
</dbReference>
<sequence length="413" mass="43653">MTHPHPQKVERWLTLVGVGEDGPKGLSAAARTLIEQAPYVIGGARHVALCRNLIKGEAHTWATPFSTALEAVLVRRGQPTLVLASGDPFFYGVGATLIGYVTPHEVACLPAPSCVALACARLGWAQQACRVVSVCGRPHALILPFLQPGARLLVLCADETSPATLFAWLNERGFGQTECHILQALGGPHEQVTRCLAQDGAPHGINRLCLVALCVPAGAVSCALPRVTGLPDTCFEHDGQLTKREIRAVTLSSLAPRAGELLWDVGGGAGSVGIEWMLSDPTCQTIAIEQAPERVARIAHNAQALGVPNLQTVTGKAPAAFTGLPAPDAIFIGGGGSTTGMLEAAWQALKPGGRLVVNAVVVETEHKLFQAMQQWGGSLTRLDVARLDPVGRLHAFRPSMSVTQWVAWKPTQV</sequence>
<dbReference type="InterPro" id="IPR014008">
    <property type="entry name" value="Cbl_synth_MTase_CbiT"/>
</dbReference>
<dbReference type="STRING" id="1231341.Abor_014_019"/>
<evidence type="ECO:0000256" key="1">
    <source>
        <dbReference type="ARBA" id="ARBA00004953"/>
    </source>
</evidence>
<dbReference type="InterPro" id="IPR035996">
    <property type="entry name" value="4pyrrol_Methylase_sf"/>
</dbReference>
<dbReference type="Proteomes" id="UP000032670">
    <property type="component" value="Unassembled WGS sequence"/>
</dbReference>
<gene>
    <name evidence="7" type="ORF">Abor_014_019</name>
</gene>
<dbReference type="SUPFAM" id="SSF53790">
    <property type="entry name" value="Tetrapyrrole methylase"/>
    <property type="match status" value="1"/>
</dbReference>
<protein>
    <submittedName>
        <fullName evidence="7">Cobalamin (Vitamin B12) biosynthesis protein/precorrin-6Y C5,15-methyltransferase</fullName>
    </submittedName>
</protein>
<dbReference type="Gene3D" id="3.40.50.150">
    <property type="entry name" value="Vaccinia Virus protein VP39"/>
    <property type="match status" value="1"/>
</dbReference>
<evidence type="ECO:0000259" key="6">
    <source>
        <dbReference type="Pfam" id="PF00590"/>
    </source>
</evidence>
<dbReference type="EMBL" id="BAMX01000014">
    <property type="protein sequence ID" value="GAN65854.1"/>
    <property type="molecule type" value="Genomic_DNA"/>
</dbReference>
<dbReference type="Pfam" id="PF00590">
    <property type="entry name" value="TP_methylase"/>
    <property type="match status" value="1"/>
</dbReference>
<dbReference type="RefSeq" id="WP_048840906.1">
    <property type="nucleotide sequence ID" value="NZ_BAMX01000014.1"/>
</dbReference>
<comment type="pathway">
    <text evidence="1">Cofactor biosynthesis; adenosylcobalamin biosynthesis.</text>
</comment>
<comment type="caution">
    <text evidence="7">The sequence shown here is derived from an EMBL/GenBank/DDBJ whole genome shotgun (WGS) entry which is preliminary data.</text>
</comment>
<organism evidence="7 8">
    <name type="scientific">Acetobacter orientalis</name>
    <dbReference type="NCBI Taxonomy" id="146474"/>
    <lineage>
        <taxon>Bacteria</taxon>
        <taxon>Pseudomonadati</taxon>
        <taxon>Pseudomonadota</taxon>
        <taxon>Alphaproteobacteria</taxon>
        <taxon>Acetobacterales</taxon>
        <taxon>Acetobacteraceae</taxon>
        <taxon>Acetobacter</taxon>
    </lineage>
</organism>
<keyword evidence="2" id="KW-0169">Cobalamin biosynthesis</keyword>
<proteinExistence type="predicted"/>
<accession>A0A6N3STM3</accession>
<evidence type="ECO:0000256" key="4">
    <source>
        <dbReference type="ARBA" id="ARBA00022679"/>
    </source>
</evidence>